<name>A0AAD5YYV0_9AGAR</name>
<feature type="compositionally biased region" description="Basic and acidic residues" evidence="1">
    <location>
        <begin position="72"/>
        <end position="90"/>
    </location>
</feature>
<protein>
    <submittedName>
        <fullName evidence="2">Uncharacterized protein</fullName>
    </submittedName>
</protein>
<dbReference type="AlphaFoldDB" id="A0AAD5YYV0"/>
<comment type="caution">
    <text evidence="2">The sequence shown here is derived from an EMBL/GenBank/DDBJ whole genome shotgun (WGS) entry which is preliminary data.</text>
</comment>
<organism evidence="2 3">
    <name type="scientific">Leucocoprinus birnbaumii</name>
    <dbReference type="NCBI Taxonomy" id="56174"/>
    <lineage>
        <taxon>Eukaryota</taxon>
        <taxon>Fungi</taxon>
        <taxon>Dikarya</taxon>
        <taxon>Basidiomycota</taxon>
        <taxon>Agaricomycotina</taxon>
        <taxon>Agaricomycetes</taxon>
        <taxon>Agaricomycetidae</taxon>
        <taxon>Agaricales</taxon>
        <taxon>Agaricineae</taxon>
        <taxon>Agaricaceae</taxon>
        <taxon>Leucocoprinus</taxon>
    </lineage>
</organism>
<evidence type="ECO:0000313" key="3">
    <source>
        <dbReference type="Proteomes" id="UP001213000"/>
    </source>
</evidence>
<evidence type="ECO:0000256" key="1">
    <source>
        <dbReference type="SAM" id="MobiDB-lite"/>
    </source>
</evidence>
<reference evidence="2" key="1">
    <citation type="submission" date="2022-07" db="EMBL/GenBank/DDBJ databases">
        <title>Genome Sequence of Leucocoprinus birnbaumii.</title>
        <authorList>
            <person name="Buettner E."/>
        </authorList>
    </citation>
    <scope>NUCLEOTIDE SEQUENCE</scope>
    <source>
        <strain evidence="2">VT141</strain>
    </source>
</reference>
<keyword evidence="3" id="KW-1185">Reference proteome</keyword>
<accession>A0AAD5YYV0</accession>
<proteinExistence type="predicted"/>
<evidence type="ECO:0000313" key="2">
    <source>
        <dbReference type="EMBL" id="KAJ3576926.1"/>
    </source>
</evidence>
<dbReference type="Proteomes" id="UP001213000">
    <property type="component" value="Unassembled WGS sequence"/>
</dbReference>
<dbReference type="EMBL" id="JANIEX010000002">
    <property type="protein sequence ID" value="KAJ3576926.1"/>
    <property type="molecule type" value="Genomic_DNA"/>
</dbReference>
<feature type="region of interest" description="Disordered" evidence="1">
    <location>
        <begin position="26"/>
        <end position="97"/>
    </location>
</feature>
<gene>
    <name evidence="2" type="ORF">NP233_g80</name>
</gene>
<feature type="compositionally biased region" description="Low complexity" evidence="1">
    <location>
        <begin position="35"/>
        <end position="70"/>
    </location>
</feature>
<sequence>MPTIPLRQRLFNGALKYAQRLQTLRRQELEDDSSEGSTSASESDQAYRSDSSLSSLSSLASVSSVSSLSSMERPDTESHHGLGLEDRSESDVSSDEEMDLHYSQRLAAVRAHIQYLTDTRVLEPNRVHKLSQLYLVLVLYKKYDTKRFRKNLRVAPDTATCRRPFPGHFVHFNPRPSLPHYSYGSVLRLPHSRPQPLRCLDGRIPGWFDVSHDRVQSWEDILVLRDYDPLLGVTDNILVRRPISVWAVPHPEYALMTPLHLTRAITYGDTVHDVPYHHIPSFESANIGNHRHINPSRFTHQKQITLYGILLSP</sequence>